<feature type="domain" description="DUF3850" evidence="1">
    <location>
        <begin position="2"/>
        <end position="75"/>
    </location>
</feature>
<dbReference type="Gene3D" id="2.30.130.30">
    <property type="entry name" value="Hypothetical protein"/>
    <property type="match status" value="1"/>
</dbReference>
<proteinExistence type="predicted"/>
<dbReference type="Proteomes" id="UP000321691">
    <property type="component" value="Unassembled WGS sequence"/>
</dbReference>
<dbReference type="RefSeq" id="WP_056964522.1">
    <property type="nucleotide sequence ID" value="NZ_BJZI01000091.1"/>
</dbReference>
<dbReference type="SUPFAM" id="SSF88697">
    <property type="entry name" value="PUA domain-like"/>
    <property type="match status" value="1"/>
</dbReference>
<protein>
    <recommendedName>
        <fullName evidence="1">DUF3850 domain-containing protein</fullName>
    </recommendedName>
</protein>
<sequence>MTHELKIQPDYFKAVFMGTKTFEIRKNDRGYKVGDMLILKEWVPENKRYTGKIVARKVTYITDYQQKPGYIVMAIK</sequence>
<organism evidence="2 3">
    <name type="scientific">Levilactobacillus spicheri</name>
    <dbReference type="NCBI Taxonomy" id="216463"/>
    <lineage>
        <taxon>Bacteria</taxon>
        <taxon>Bacillati</taxon>
        <taxon>Bacillota</taxon>
        <taxon>Bacilli</taxon>
        <taxon>Lactobacillales</taxon>
        <taxon>Lactobacillaceae</taxon>
        <taxon>Levilactobacillus</taxon>
    </lineage>
</organism>
<dbReference type="EMBL" id="BJZI01000091">
    <property type="protein sequence ID" value="GEO68048.1"/>
    <property type="molecule type" value="Genomic_DNA"/>
</dbReference>
<keyword evidence="3" id="KW-1185">Reference proteome</keyword>
<reference evidence="2 3" key="1">
    <citation type="submission" date="2019-07" db="EMBL/GenBank/DDBJ databases">
        <title>Whole genome shotgun sequence of Lactobacillus spicheri NBRC 107155.</title>
        <authorList>
            <person name="Hosoyama A."/>
            <person name="Uohara A."/>
            <person name="Ohji S."/>
            <person name="Ichikawa N."/>
        </authorList>
    </citation>
    <scope>NUCLEOTIDE SEQUENCE [LARGE SCALE GENOMIC DNA]</scope>
    <source>
        <strain evidence="2 3">NBRC 107155</strain>
    </source>
</reference>
<name>A0ABQ0WSH3_9LACO</name>
<gene>
    <name evidence="2" type="ORF">LSP04_24670</name>
</gene>
<evidence type="ECO:0000313" key="3">
    <source>
        <dbReference type="Proteomes" id="UP000321691"/>
    </source>
</evidence>
<comment type="caution">
    <text evidence="2">The sequence shown here is derived from an EMBL/GenBank/DDBJ whole genome shotgun (WGS) entry which is preliminary data.</text>
</comment>
<evidence type="ECO:0000313" key="2">
    <source>
        <dbReference type="EMBL" id="GEO68048.1"/>
    </source>
</evidence>
<dbReference type="InterPro" id="IPR039440">
    <property type="entry name" value="DUF3850"/>
</dbReference>
<dbReference type="InterPro" id="IPR015947">
    <property type="entry name" value="PUA-like_sf"/>
</dbReference>
<dbReference type="Pfam" id="PF12961">
    <property type="entry name" value="DUF3850"/>
    <property type="match status" value="1"/>
</dbReference>
<accession>A0ABQ0WSH3</accession>
<evidence type="ECO:0000259" key="1">
    <source>
        <dbReference type="Pfam" id="PF12961"/>
    </source>
</evidence>